<keyword evidence="3 7" id="KW-0812">Transmembrane</keyword>
<keyword evidence="5 7" id="KW-1133">Transmembrane helix</keyword>
<evidence type="ECO:0000256" key="1">
    <source>
        <dbReference type="ARBA" id="ARBA00004477"/>
    </source>
</evidence>
<evidence type="ECO:0000256" key="5">
    <source>
        <dbReference type="ARBA" id="ARBA00022989"/>
    </source>
</evidence>
<dbReference type="InterPro" id="IPR007599">
    <property type="entry name" value="DER1"/>
</dbReference>
<dbReference type="GO" id="GO:0006950">
    <property type="term" value="P:response to stress"/>
    <property type="evidence" value="ECO:0007669"/>
    <property type="project" value="UniProtKB-ARBA"/>
</dbReference>
<dbReference type="PANTHER" id="PTHR11009">
    <property type="entry name" value="DER1-LIKE PROTEIN, DERLIN"/>
    <property type="match status" value="1"/>
</dbReference>
<keyword evidence="6 7" id="KW-0472">Membrane</keyword>
<evidence type="ECO:0000256" key="6">
    <source>
        <dbReference type="ARBA" id="ARBA00023136"/>
    </source>
</evidence>
<dbReference type="Pfam" id="PF04511">
    <property type="entry name" value="DER1"/>
    <property type="match status" value="1"/>
</dbReference>
<evidence type="ECO:0000313" key="8">
    <source>
        <dbReference type="EMBL" id="SGZ56955.1"/>
    </source>
</evidence>
<comment type="function">
    <text evidence="7">May be involved in the degradation of misfolded endoplasmic reticulum (ER) luminal proteins.</text>
</comment>
<feature type="transmembrane region" description="Helical" evidence="7">
    <location>
        <begin position="73"/>
        <end position="98"/>
    </location>
</feature>
<comment type="similarity">
    <text evidence="2 7">Belongs to the derlin family.</text>
</comment>
<evidence type="ECO:0000256" key="2">
    <source>
        <dbReference type="ARBA" id="ARBA00008917"/>
    </source>
</evidence>
<organism evidence="8 9">
    <name type="scientific">Sungouiella intermedia</name>
    <dbReference type="NCBI Taxonomy" id="45354"/>
    <lineage>
        <taxon>Eukaryota</taxon>
        <taxon>Fungi</taxon>
        <taxon>Dikarya</taxon>
        <taxon>Ascomycota</taxon>
        <taxon>Saccharomycotina</taxon>
        <taxon>Pichiomycetes</taxon>
        <taxon>Metschnikowiaceae</taxon>
        <taxon>Sungouiella</taxon>
    </lineage>
</organism>
<dbReference type="GO" id="GO:0005789">
    <property type="term" value="C:endoplasmic reticulum membrane"/>
    <property type="evidence" value="ECO:0007669"/>
    <property type="project" value="UniProtKB-SubCell"/>
</dbReference>
<sequence length="332" mass="38589">MATIKDHLLGIPPVTRFFTSVTLITVLFRLLHWISPMEYHFFASQFWYDLEYVLNADTWSEYVWRLLENSKTFYKFFTTFFFPVEGGAFVFMSMYSFYLYSSKLEGRTGKFKGNFPDYLWFILLCGAMLIGVEVVVNYFEEHLMFTQLSEWTGEAYYRKLQACLIYVWLRYLKSSNVDFLGIFRVRSYYLPLCHLALAVVDSRLAVWDAIVGYFVGYIYLCIQSDTLPFYNLIPRVYGKDDPRLNRTLGLATAIDFIPAIFDLGYLKAPRFLYSILGYPYNTSKRSTAFKNAPEPSVKLMDGFSSSFLNRGAENTFRGTGHRLGGASDKKND</sequence>
<dbReference type="Proteomes" id="UP000182259">
    <property type="component" value="Chromosome V"/>
</dbReference>
<keyword evidence="4 7" id="KW-0256">Endoplasmic reticulum</keyword>
<evidence type="ECO:0000256" key="7">
    <source>
        <dbReference type="RuleBase" id="RU363059"/>
    </source>
</evidence>
<protein>
    <recommendedName>
        <fullName evidence="7">Derlin</fullName>
    </recommendedName>
</protein>
<evidence type="ECO:0000256" key="4">
    <source>
        <dbReference type="ARBA" id="ARBA00022824"/>
    </source>
</evidence>
<feature type="transmembrane region" description="Helical" evidence="7">
    <location>
        <begin position="14"/>
        <end position="31"/>
    </location>
</feature>
<dbReference type="EMBL" id="LT635768">
    <property type="protein sequence ID" value="SGZ56955.1"/>
    <property type="molecule type" value="Genomic_DNA"/>
</dbReference>
<evidence type="ECO:0000313" key="9">
    <source>
        <dbReference type="Proteomes" id="UP000182259"/>
    </source>
</evidence>
<comment type="caution">
    <text evidence="7">Lacks conserved residue(s) required for the propagation of feature annotation.</text>
</comment>
<name>A0A1L0C0C1_9ASCO</name>
<evidence type="ECO:0000256" key="3">
    <source>
        <dbReference type="ARBA" id="ARBA00022692"/>
    </source>
</evidence>
<proteinExistence type="inferred from homology"/>
<gene>
    <name evidence="8" type="ORF">SAMEA4029009_CIC11G00000003799</name>
</gene>
<dbReference type="AlphaFoldDB" id="A0A1L0C0C1"/>
<accession>A0A1L0C0C1</accession>
<reference evidence="8 9" key="1">
    <citation type="submission" date="2016-10" db="EMBL/GenBank/DDBJ databases">
        <authorList>
            <person name="de Groot N.N."/>
        </authorList>
    </citation>
    <scope>NUCLEOTIDE SEQUENCE [LARGE SCALE GENOMIC DNA]</scope>
    <source>
        <strain evidence="8 9">PYCC 4715</strain>
    </source>
</reference>
<comment type="subcellular location">
    <subcellularLocation>
        <location evidence="1 7">Endoplasmic reticulum membrane</location>
        <topology evidence="1 7">Multi-pass membrane protein</topology>
    </subcellularLocation>
</comment>
<feature type="transmembrane region" description="Helical" evidence="7">
    <location>
        <begin position="118"/>
        <end position="139"/>
    </location>
</feature>